<dbReference type="NCBIfam" id="TIGR00246">
    <property type="entry name" value="tRNA_RlmH_YbeA"/>
    <property type="match status" value="1"/>
</dbReference>
<dbReference type="Pfam" id="PF02590">
    <property type="entry name" value="SPOUT_MTase"/>
    <property type="match status" value="1"/>
</dbReference>
<dbReference type="PANTHER" id="PTHR33603:SF1">
    <property type="entry name" value="RIBOSOMAL RNA LARGE SUBUNIT METHYLTRANSFERASE H"/>
    <property type="match status" value="1"/>
</dbReference>
<dbReference type="PANTHER" id="PTHR33603">
    <property type="entry name" value="METHYLTRANSFERASE"/>
    <property type="match status" value="1"/>
</dbReference>
<evidence type="ECO:0000256" key="3">
    <source>
        <dbReference type="ARBA" id="ARBA00022679"/>
    </source>
</evidence>
<dbReference type="EC" id="2.1.1.177" evidence="6"/>
<keyword evidence="4 6" id="KW-0949">S-adenosyl-L-methionine</keyword>
<gene>
    <name evidence="6" type="primary">rlmH</name>
    <name evidence="7" type="ORF">Nstercoris_00400</name>
</gene>
<feature type="binding site" evidence="6">
    <location>
        <begin position="125"/>
        <end position="130"/>
    </location>
    <ligand>
        <name>S-adenosyl-L-methionine</name>
        <dbReference type="ChEBI" id="CHEBI:59789"/>
    </ligand>
</feature>
<comment type="catalytic activity">
    <reaction evidence="6">
        <text>pseudouridine(1915) in 23S rRNA + S-adenosyl-L-methionine = N(3)-methylpseudouridine(1915) in 23S rRNA + S-adenosyl-L-homocysteine + H(+)</text>
        <dbReference type="Rhea" id="RHEA:42752"/>
        <dbReference type="Rhea" id="RHEA-COMP:10221"/>
        <dbReference type="Rhea" id="RHEA-COMP:10222"/>
        <dbReference type="ChEBI" id="CHEBI:15378"/>
        <dbReference type="ChEBI" id="CHEBI:57856"/>
        <dbReference type="ChEBI" id="CHEBI:59789"/>
        <dbReference type="ChEBI" id="CHEBI:65314"/>
        <dbReference type="ChEBI" id="CHEBI:74486"/>
        <dbReference type="EC" id="2.1.1.177"/>
    </reaction>
</comment>
<dbReference type="InterPro" id="IPR003742">
    <property type="entry name" value="RlmH-like"/>
</dbReference>
<evidence type="ECO:0000256" key="1">
    <source>
        <dbReference type="ARBA" id="ARBA00022552"/>
    </source>
</evidence>
<keyword evidence="1 6" id="KW-0698">rRNA processing</keyword>
<dbReference type="HAMAP" id="MF_00658">
    <property type="entry name" value="23SrRNA_methyltr_H"/>
    <property type="match status" value="1"/>
</dbReference>
<dbReference type="InterPro" id="IPR029028">
    <property type="entry name" value="Alpha/beta_knot_MTases"/>
</dbReference>
<dbReference type="NCBIfam" id="NF000986">
    <property type="entry name" value="PRK00103.1-4"/>
    <property type="match status" value="1"/>
</dbReference>
<comment type="subunit">
    <text evidence="6">Homodimer.</text>
</comment>
<comment type="similarity">
    <text evidence="5 6">Belongs to the RNA methyltransferase RlmH family.</text>
</comment>
<dbReference type="Gene3D" id="3.40.1280.10">
    <property type="match status" value="1"/>
</dbReference>
<dbReference type="PIRSF" id="PIRSF004505">
    <property type="entry name" value="MT_bac"/>
    <property type="match status" value="1"/>
</dbReference>
<proteinExistence type="inferred from homology"/>
<dbReference type="SUPFAM" id="SSF75217">
    <property type="entry name" value="alpha/beta knot"/>
    <property type="match status" value="1"/>
</dbReference>
<keyword evidence="8" id="KW-1185">Reference proteome</keyword>
<keyword evidence="6" id="KW-0963">Cytoplasm</keyword>
<comment type="subcellular location">
    <subcellularLocation>
        <location evidence="6">Cytoplasm</location>
    </subcellularLocation>
</comment>
<evidence type="ECO:0000256" key="6">
    <source>
        <dbReference type="HAMAP-Rule" id="MF_00658"/>
    </source>
</evidence>
<keyword evidence="3 6" id="KW-0808">Transferase</keyword>
<dbReference type="EMBL" id="AP019755">
    <property type="protein sequence ID" value="BBL34170.1"/>
    <property type="molecule type" value="Genomic_DNA"/>
</dbReference>
<evidence type="ECO:0000256" key="2">
    <source>
        <dbReference type="ARBA" id="ARBA00022603"/>
    </source>
</evidence>
<evidence type="ECO:0000313" key="8">
    <source>
        <dbReference type="Proteomes" id="UP000316473"/>
    </source>
</evidence>
<keyword evidence="2 6" id="KW-0489">Methyltransferase</keyword>
<comment type="function">
    <text evidence="6">Specifically methylates the pseudouridine at position 1915 (m3Psi1915) in 23S rRNA.</text>
</comment>
<dbReference type="GO" id="GO:0005737">
    <property type="term" value="C:cytoplasm"/>
    <property type="evidence" value="ECO:0007669"/>
    <property type="project" value="UniProtKB-SubCell"/>
</dbReference>
<dbReference type="InterPro" id="IPR029026">
    <property type="entry name" value="tRNA_m1G_MTases_N"/>
</dbReference>
<organism evidence="7 8">
    <name type="scientific">Nitrosomonas stercoris</name>
    <dbReference type="NCBI Taxonomy" id="1444684"/>
    <lineage>
        <taxon>Bacteria</taxon>
        <taxon>Pseudomonadati</taxon>
        <taxon>Pseudomonadota</taxon>
        <taxon>Betaproteobacteria</taxon>
        <taxon>Nitrosomonadales</taxon>
        <taxon>Nitrosomonadaceae</taxon>
        <taxon>Nitrosomonas</taxon>
    </lineage>
</organism>
<name>A0A4Y1YJ79_9PROT</name>
<dbReference type="GO" id="GO:0070038">
    <property type="term" value="F:rRNA (pseudouridine-N3-)-methyltransferase activity"/>
    <property type="evidence" value="ECO:0007669"/>
    <property type="project" value="UniProtKB-UniRule"/>
</dbReference>
<feature type="binding site" evidence="6">
    <location>
        <position position="106"/>
    </location>
    <ligand>
        <name>S-adenosyl-L-methionine</name>
        <dbReference type="ChEBI" id="CHEBI:59789"/>
    </ligand>
</feature>
<dbReference type="KEGG" id="nst:Nstercoris_00400"/>
<reference evidence="7 8" key="1">
    <citation type="submission" date="2019-06" db="EMBL/GenBank/DDBJ databases">
        <title>Nitrosomonas stercoris KYUHI-S whole genome shotgun sequence.</title>
        <authorList>
            <person name="Nakagawa T."/>
            <person name="Tsuchiya Y."/>
            <person name="Takahashi R."/>
        </authorList>
    </citation>
    <scope>NUCLEOTIDE SEQUENCE [LARGE SCALE GENOMIC DNA]</scope>
    <source>
        <strain evidence="7 8">KYUHI-S</strain>
    </source>
</reference>
<protein>
    <recommendedName>
        <fullName evidence="6">Ribosomal RNA large subunit methyltransferase H</fullName>
        <ecNumber evidence="6">2.1.1.177</ecNumber>
    </recommendedName>
    <alternativeName>
        <fullName evidence="6">23S rRNA (pseudouridine1915-N3)-methyltransferase</fullName>
    </alternativeName>
    <alternativeName>
        <fullName evidence="6">23S rRNA m3Psi1915 methyltransferase</fullName>
    </alternativeName>
    <alternativeName>
        <fullName evidence="6">rRNA (pseudouridine-N3-)-methyltransferase RlmH</fullName>
    </alternativeName>
</protein>
<evidence type="ECO:0000313" key="7">
    <source>
        <dbReference type="EMBL" id="BBL34170.1"/>
    </source>
</evidence>
<feature type="binding site" evidence="6">
    <location>
        <position position="75"/>
    </location>
    <ligand>
        <name>S-adenosyl-L-methionine</name>
        <dbReference type="ChEBI" id="CHEBI:59789"/>
    </ligand>
</feature>
<accession>A0A4Y1YJ79</accession>
<dbReference type="CDD" id="cd18081">
    <property type="entry name" value="RlmH-like"/>
    <property type="match status" value="1"/>
</dbReference>
<evidence type="ECO:0000256" key="4">
    <source>
        <dbReference type="ARBA" id="ARBA00022691"/>
    </source>
</evidence>
<dbReference type="AlphaFoldDB" id="A0A4Y1YJ79"/>
<sequence>MKFHILAVGHKMPDWIQRGYTEYSQRMPKEAAMQLIEIKPEKRVGKSSKSIERLLLAESERICSALPPQNHIIVLDERGKQCTTISLAKQITYWMQSAQDVTFIIGSADGLHQSIKQMAHEKLALSTMTLPHGLARILLAEQLYRALSITRNHPYHRA</sequence>
<dbReference type="Proteomes" id="UP000316473">
    <property type="component" value="Chromosome"/>
</dbReference>
<evidence type="ECO:0000256" key="5">
    <source>
        <dbReference type="ARBA" id="ARBA00038303"/>
    </source>
</evidence>